<accession>A0ABT1SAV1</accession>
<protein>
    <submittedName>
        <fullName evidence="7">Nitroreductase family protein</fullName>
    </submittedName>
</protein>
<sequence>MYESVLDLFIRRRSIRSYLDKPVEKEKIDTILKAAFVAPSTCNNQPWEMIVVTEKSIMDEIRAKFSFANYNAPCAIIVCANTHLCRNIKGMYIFDCSAAMQNMLLCATALDLGSLWVGVYGEQSIKKISDIVGLPKHVVPCGIAYIGYANEVKGPREQFNDKRVYEQVYDINRKHRARPKNMKKLT</sequence>
<evidence type="ECO:0000256" key="1">
    <source>
        <dbReference type="ARBA" id="ARBA00001917"/>
    </source>
</evidence>
<comment type="similarity">
    <text evidence="2">Belongs to the nitroreductase family.</text>
</comment>
<dbReference type="InterPro" id="IPR000415">
    <property type="entry name" value="Nitroreductase-like"/>
</dbReference>
<feature type="domain" description="Nitroreductase" evidence="6">
    <location>
        <begin position="93"/>
        <end position="148"/>
    </location>
</feature>
<dbReference type="Proteomes" id="UP001524478">
    <property type="component" value="Unassembled WGS sequence"/>
</dbReference>
<evidence type="ECO:0000313" key="7">
    <source>
        <dbReference type="EMBL" id="MCQ4923619.1"/>
    </source>
</evidence>
<organism evidence="7 8">
    <name type="scientific">Tissierella carlieri</name>
    <dbReference type="NCBI Taxonomy" id="689904"/>
    <lineage>
        <taxon>Bacteria</taxon>
        <taxon>Bacillati</taxon>
        <taxon>Bacillota</taxon>
        <taxon>Tissierellia</taxon>
        <taxon>Tissierellales</taxon>
        <taxon>Tissierellaceae</taxon>
        <taxon>Tissierella</taxon>
    </lineage>
</organism>
<dbReference type="PANTHER" id="PTHR43673:SF2">
    <property type="entry name" value="NITROREDUCTASE"/>
    <property type="match status" value="1"/>
</dbReference>
<dbReference type="EMBL" id="JANGAC010000007">
    <property type="protein sequence ID" value="MCQ4923619.1"/>
    <property type="molecule type" value="Genomic_DNA"/>
</dbReference>
<keyword evidence="4" id="KW-0288">FMN</keyword>
<evidence type="ECO:0000259" key="6">
    <source>
        <dbReference type="Pfam" id="PF00881"/>
    </source>
</evidence>
<dbReference type="Pfam" id="PF00881">
    <property type="entry name" value="Nitroreductase"/>
    <property type="match status" value="2"/>
</dbReference>
<evidence type="ECO:0000256" key="2">
    <source>
        <dbReference type="ARBA" id="ARBA00007118"/>
    </source>
</evidence>
<comment type="caution">
    <text evidence="7">The sequence shown here is derived from an EMBL/GenBank/DDBJ whole genome shotgun (WGS) entry which is preliminary data.</text>
</comment>
<dbReference type="RefSeq" id="WP_256311551.1">
    <property type="nucleotide sequence ID" value="NZ_JANGAC010000007.1"/>
</dbReference>
<keyword evidence="3" id="KW-0285">Flavoprotein</keyword>
<evidence type="ECO:0000313" key="8">
    <source>
        <dbReference type="Proteomes" id="UP001524478"/>
    </source>
</evidence>
<evidence type="ECO:0000256" key="3">
    <source>
        <dbReference type="ARBA" id="ARBA00022630"/>
    </source>
</evidence>
<dbReference type="Gene3D" id="3.40.109.10">
    <property type="entry name" value="NADH Oxidase"/>
    <property type="match status" value="1"/>
</dbReference>
<dbReference type="SUPFAM" id="SSF55469">
    <property type="entry name" value="FMN-dependent nitroreductase-like"/>
    <property type="match status" value="1"/>
</dbReference>
<dbReference type="InterPro" id="IPR029479">
    <property type="entry name" value="Nitroreductase"/>
</dbReference>
<comment type="cofactor">
    <cofactor evidence="1">
        <name>FMN</name>
        <dbReference type="ChEBI" id="CHEBI:58210"/>
    </cofactor>
</comment>
<feature type="domain" description="Nitroreductase" evidence="6">
    <location>
        <begin position="11"/>
        <end position="64"/>
    </location>
</feature>
<evidence type="ECO:0000256" key="4">
    <source>
        <dbReference type="ARBA" id="ARBA00022643"/>
    </source>
</evidence>
<keyword evidence="8" id="KW-1185">Reference proteome</keyword>
<reference evidence="7 8" key="1">
    <citation type="submission" date="2022-06" db="EMBL/GenBank/DDBJ databases">
        <title>Isolation of gut microbiota from human fecal samples.</title>
        <authorList>
            <person name="Pamer E.G."/>
            <person name="Barat B."/>
            <person name="Waligurski E."/>
            <person name="Medina S."/>
            <person name="Paddock L."/>
            <person name="Mostad J."/>
        </authorList>
    </citation>
    <scope>NUCLEOTIDE SEQUENCE [LARGE SCALE GENOMIC DNA]</scope>
    <source>
        <strain evidence="7 8">DFI.7.95</strain>
    </source>
</reference>
<dbReference type="PANTHER" id="PTHR43673">
    <property type="entry name" value="NAD(P)H NITROREDUCTASE YDGI-RELATED"/>
    <property type="match status" value="1"/>
</dbReference>
<name>A0ABT1SAV1_9FIRM</name>
<evidence type="ECO:0000256" key="5">
    <source>
        <dbReference type="ARBA" id="ARBA00023002"/>
    </source>
</evidence>
<keyword evidence="5" id="KW-0560">Oxidoreductase</keyword>
<proteinExistence type="inferred from homology"/>
<gene>
    <name evidence="7" type="ORF">NE686_11005</name>
</gene>